<name>A0A4Z2HT28_9TELE</name>
<feature type="compositionally biased region" description="Low complexity" evidence="1">
    <location>
        <begin position="41"/>
        <end position="53"/>
    </location>
</feature>
<reference evidence="2 3" key="1">
    <citation type="submission" date="2019-03" db="EMBL/GenBank/DDBJ databases">
        <title>First draft genome of Liparis tanakae, snailfish: a comprehensive survey of snailfish specific genes.</title>
        <authorList>
            <person name="Kim W."/>
            <person name="Song I."/>
            <person name="Jeong J.-H."/>
            <person name="Kim D."/>
            <person name="Kim S."/>
            <person name="Ryu S."/>
            <person name="Song J.Y."/>
            <person name="Lee S.K."/>
        </authorList>
    </citation>
    <scope>NUCLEOTIDE SEQUENCE [LARGE SCALE GENOMIC DNA]</scope>
    <source>
        <tissue evidence="2">Muscle</tissue>
    </source>
</reference>
<comment type="caution">
    <text evidence="2">The sequence shown here is derived from an EMBL/GenBank/DDBJ whole genome shotgun (WGS) entry which is preliminary data.</text>
</comment>
<accession>A0A4Z2HT28</accession>
<keyword evidence="3" id="KW-1185">Reference proteome</keyword>
<proteinExistence type="predicted"/>
<sequence length="97" mass="10253">MCVYAAGIAPATPLAPKKPLTSGEAVRMRGFIWTSGNTQVSSSSSPSLIPSSSDAPEPFSSCCLTWAVFTTSMMRFLAAAEKSCLLPGYRGETKKKT</sequence>
<dbReference type="Proteomes" id="UP000314294">
    <property type="component" value="Unassembled WGS sequence"/>
</dbReference>
<evidence type="ECO:0000256" key="1">
    <source>
        <dbReference type="SAM" id="MobiDB-lite"/>
    </source>
</evidence>
<protein>
    <submittedName>
        <fullName evidence="2">Uncharacterized protein</fullName>
    </submittedName>
</protein>
<dbReference type="EMBL" id="SRLO01000190">
    <property type="protein sequence ID" value="TNN68455.1"/>
    <property type="molecule type" value="Genomic_DNA"/>
</dbReference>
<organism evidence="2 3">
    <name type="scientific">Liparis tanakae</name>
    <name type="common">Tanaka's snailfish</name>
    <dbReference type="NCBI Taxonomy" id="230148"/>
    <lineage>
        <taxon>Eukaryota</taxon>
        <taxon>Metazoa</taxon>
        <taxon>Chordata</taxon>
        <taxon>Craniata</taxon>
        <taxon>Vertebrata</taxon>
        <taxon>Euteleostomi</taxon>
        <taxon>Actinopterygii</taxon>
        <taxon>Neopterygii</taxon>
        <taxon>Teleostei</taxon>
        <taxon>Neoteleostei</taxon>
        <taxon>Acanthomorphata</taxon>
        <taxon>Eupercaria</taxon>
        <taxon>Perciformes</taxon>
        <taxon>Cottioidei</taxon>
        <taxon>Cottales</taxon>
        <taxon>Liparidae</taxon>
        <taxon>Liparis</taxon>
    </lineage>
</organism>
<evidence type="ECO:0000313" key="2">
    <source>
        <dbReference type="EMBL" id="TNN68455.1"/>
    </source>
</evidence>
<gene>
    <name evidence="2" type="ORF">EYF80_021376</name>
</gene>
<evidence type="ECO:0000313" key="3">
    <source>
        <dbReference type="Proteomes" id="UP000314294"/>
    </source>
</evidence>
<dbReference type="AlphaFoldDB" id="A0A4Z2HT28"/>
<feature type="region of interest" description="Disordered" evidence="1">
    <location>
        <begin position="36"/>
        <end position="55"/>
    </location>
</feature>